<dbReference type="NCBIfam" id="NF001813">
    <property type="entry name" value="PRK00549.1"/>
    <property type="match status" value="1"/>
</dbReference>
<name>A0A1G6H730_9BACI</name>
<feature type="domain" description="MoaB/Mog" evidence="2">
    <location>
        <begin position="7"/>
        <end position="174"/>
    </location>
</feature>
<dbReference type="NCBIfam" id="TIGR00177">
    <property type="entry name" value="molyb_syn"/>
    <property type="match status" value="1"/>
</dbReference>
<dbReference type="Gene3D" id="3.40.980.10">
    <property type="entry name" value="MoaB/Mog-like domain"/>
    <property type="match status" value="1"/>
</dbReference>
<evidence type="ECO:0000313" key="4">
    <source>
        <dbReference type="Proteomes" id="UP000242949"/>
    </source>
</evidence>
<dbReference type="Proteomes" id="UP000242949">
    <property type="component" value="Unassembled WGS sequence"/>
</dbReference>
<dbReference type="CDD" id="cd00885">
    <property type="entry name" value="cinA"/>
    <property type="match status" value="1"/>
</dbReference>
<evidence type="ECO:0000259" key="2">
    <source>
        <dbReference type="SMART" id="SM00852"/>
    </source>
</evidence>
<reference evidence="4" key="1">
    <citation type="submission" date="2016-09" db="EMBL/GenBank/DDBJ databases">
        <authorList>
            <person name="Varghese N."/>
            <person name="Submissions S."/>
        </authorList>
    </citation>
    <scope>NUCLEOTIDE SEQUENCE [LARGE SCALE GENOMIC DNA]</scope>
    <source>
        <strain evidence="4">S5</strain>
    </source>
</reference>
<comment type="similarity">
    <text evidence="1">Belongs to the CinA family.</text>
</comment>
<dbReference type="AlphaFoldDB" id="A0A1G6H730"/>
<dbReference type="InterPro" id="IPR036653">
    <property type="entry name" value="CinA-like_C"/>
</dbReference>
<dbReference type="EMBL" id="FMYI01000002">
    <property type="protein sequence ID" value="SDB89246.1"/>
    <property type="molecule type" value="Genomic_DNA"/>
</dbReference>
<accession>A0A1G6H730</accession>
<dbReference type="STRING" id="1612202.SAMN05421734_102232"/>
<dbReference type="InterPro" id="IPR041424">
    <property type="entry name" value="CinA_KH"/>
</dbReference>
<gene>
    <name evidence="1" type="primary">cinA</name>
    <name evidence="3" type="ORF">SAMN05421734_102232</name>
</gene>
<evidence type="ECO:0000256" key="1">
    <source>
        <dbReference type="HAMAP-Rule" id="MF_00226"/>
    </source>
</evidence>
<dbReference type="OrthoDB" id="9801454at2"/>
<dbReference type="RefSeq" id="WP_090793141.1">
    <property type="nucleotide sequence ID" value="NZ_FMYI01000002.1"/>
</dbReference>
<organism evidence="3 4">
    <name type="scientific">Pelagirhabdus alkalitolerans</name>
    <dbReference type="NCBI Taxonomy" id="1612202"/>
    <lineage>
        <taxon>Bacteria</taxon>
        <taxon>Bacillati</taxon>
        <taxon>Bacillota</taxon>
        <taxon>Bacilli</taxon>
        <taxon>Bacillales</taxon>
        <taxon>Bacillaceae</taxon>
        <taxon>Pelagirhabdus</taxon>
    </lineage>
</organism>
<dbReference type="Gene3D" id="3.90.950.20">
    <property type="entry name" value="CinA-like"/>
    <property type="match status" value="1"/>
</dbReference>
<dbReference type="NCBIfam" id="TIGR00199">
    <property type="entry name" value="PncC_domain"/>
    <property type="match status" value="1"/>
</dbReference>
<dbReference type="SUPFAM" id="SSF142433">
    <property type="entry name" value="CinA-like"/>
    <property type="match status" value="1"/>
</dbReference>
<dbReference type="Pfam" id="PF18146">
    <property type="entry name" value="CinA_KH"/>
    <property type="match status" value="1"/>
</dbReference>
<dbReference type="PANTHER" id="PTHR13939:SF0">
    <property type="entry name" value="NMN AMIDOHYDROLASE-LIKE PROTEIN YFAY"/>
    <property type="match status" value="1"/>
</dbReference>
<sequence>MNSIKAEVIGVGTELLLGQISNTNAQWLSSKLANEGISVYYHQVVGDNPERMYDALKLAKSRSDLVIITGGLGPTEDDITRNVLAEVAESSLELNEQALLAIKAYFTRSDREMSDNNIKQAELIKGAKVIPNEAGTAPGMIVNANATTFISLPGVPREMKSMFIERVIPYLRSAFSSNAVILSKMIRFIGIGESQLEEQVKSLIDAQTNPTIAPLATSGEVALRITAKASNRDEADRMIAKTEKEIEALVGDYIYGVNDQQLNQSVVDLLTDRKQTLAVAESLTGGRFSDEIVSVPGASQAFIGSVVSYSNEAKTKMLHIDSKKLEKEGAVSEYTALEMAKQVKEKLGATYGISFTGVAGPASIDQREIGTVYIAVYQSGDNYLVRSYQFPKDRDSIRDRATKKGLELLYYYLKNRD</sequence>
<protein>
    <recommendedName>
        <fullName evidence="1">Putative competence-damage inducible protein</fullName>
    </recommendedName>
</protein>
<dbReference type="PIRSF" id="PIRSF006728">
    <property type="entry name" value="CinA"/>
    <property type="match status" value="1"/>
</dbReference>
<dbReference type="PANTHER" id="PTHR13939">
    <property type="entry name" value="NICOTINAMIDE-NUCLEOTIDE AMIDOHYDROLASE PNCC"/>
    <property type="match status" value="1"/>
</dbReference>
<dbReference type="NCBIfam" id="TIGR00200">
    <property type="entry name" value="cinA_nterm"/>
    <property type="match status" value="1"/>
</dbReference>
<dbReference type="SUPFAM" id="SSF53218">
    <property type="entry name" value="Molybdenum cofactor biosynthesis proteins"/>
    <property type="match status" value="1"/>
</dbReference>
<proteinExistence type="inferred from homology"/>
<dbReference type="InterPro" id="IPR008136">
    <property type="entry name" value="CinA_C"/>
</dbReference>
<dbReference type="InterPro" id="IPR050101">
    <property type="entry name" value="CinA"/>
</dbReference>
<dbReference type="InterPro" id="IPR036425">
    <property type="entry name" value="MoaB/Mog-like_dom_sf"/>
</dbReference>
<dbReference type="InterPro" id="IPR001453">
    <property type="entry name" value="MoaB/Mog_dom"/>
</dbReference>
<dbReference type="SMART" id="SM00852">
    <property type="entry name" value="MoCF_biosynth"/>
    <property type="match status" value="1"/>
</dbReference>
<dbReference type="Gene3D" id="3.30.70.2860">
    <property type="match status" value="1"/>
</dbReference>
<dbReference type="Pfam" id="PF00994">
    <property type="entry name" value="MoCF_biosynth"/>
    <property type="match status" value="1"/>
</dbReference>
<keyword evidence="4" id="KW-1185">Reference proteome</keyword>
<dbReference type="Pfam" id="PF02464">
    <property type="entry name" value="CinA"/>
    <property type="match status" value="1"/>
</dbReference>
<evidence type="ECO:0000313" key="3">
    <source>
        <dbReference type="EMBL" id="SDB89246.1"/>
    </source>
</evidence>
<dbReference type="InterPro" id="IPR008135">
    <property type="entry name" value="Competence-induced_CinA"/>
</dbReference>
<dbReference type="HAMAP" id="MF_00226_B">
    <property type="entry name" value="CinA_B"/>
    <property type="match status" value="1"/>
</dbReference>